<dbReference type="AlphaFoldDB" id="A0A1D1XR38"/>
<protein>
    <submittedName>
        <fullName evidence="2">Phosphoribosylaminoimidazole-succinocarboxamide synthase</fullName>
    </submittedName>
</protein>
<name>A0A1D1XR38_9ARAE</name>
<dbReference type="GO" id="GO:0003682">
    <property type="term" value="F:chromatin binding"/>
    <property type="evidence" value="ECO:0007669"/>
    <property type="project" value="InterPro"/>
</dbReference>
<reference evidence="2" key="1">
    <citation type="submission" date="2015-07" db="EMBL/GenBank/DDBJ databases">
        <title>Transcriptome Assembly of Anthurium amnicola.</title>
        <authorList>
            <person name="Suzuki J."/>
        </authorList>
    </citation>
    <scope>NUCLEOTIDE SEQUENCE</scope>
</reference>
<feature type="domain" description="SAWADEE" evidence="1">
    <location>
        <begin position="16"/>
        <end position="159"/>
    </location>
</feature>
<dbReference type="Pfam" id="PF16719">
    <property type="entry name" value="SAWADEE"/>
    <property type="match status" value="1"/>
</dbReference>
<sequence>MPPKRNPAAASPQPCGIDFRASDDDGWYGVQLCVERGDGDGRRLRVMYCDFPEVCDETFTSGGFADEEDLEEFSRRFRASSGQLQDWECGEVVEGMTVCASYAFGEGDVRFYDAVVEEVCFSDHKIIEGDEVCTCTFVLLWQHGPNAGRKTSTGIEHVCLLKQRSKLIDPALDLFLELSRKSIKSAGQGSCKFYIILKLGPGLRFTCVQSLTSL</sequence>
<proteinExistence type="predicted"/>
<dbReference type="PANTHER" id="PTHR36384:SF1">
    <property type="entry name" value="SAWADEE PROTEIN"/>
    <property type="match status" value="1"/>
</dbReference>
<dbReference type="PANTHER" id="PTHR36384">
    <property type="entry name" value="SAWADEE PROTEIN"/>
    <property type="match status" value="1"/>
</dbReference>
<organism evidence="2">
    <name type="scientific">Anthurium amnicola</name>
    <dbReference type="NCBI Taxonomy" id="1678845"/>
    <lineage>
        <taxon>Eukaryota</taxon>
        <taxon>Viridiplantae</taxon>
        <taxon>Streptophyta</taxon>
        <taxon>Embryophyta</taxon>
        <taxon>Tracheophyta</taxon>
        <taxon>Spermatophyta</taxon>
        <taxon>Magnoliopsida</taxon>
        <taxon>Liliopsida</taxon>
        <taxon>Araceae</taxon>
        <taxon>Pothoideae</taxon>
        <taxon>Potheae</taxon>
        <taxon>Anthurium</taxon>
    </lineage>
</organism>
<dbReference type="InterPro" id="IPR032001">
    <property type="entry name" value="SAWADEE_dom"/>
</dbReference>
<gene>
    <name evidence="2" type="primary">purC_0</name>
    <name evidence="2" type="ORF">g.38271</name>
</gene>
<accession>A0A1D1XR38</accession>
<evidence type="ECO:0000259" key="1">
    <source>
        <dbReference type="Pfam" id="PF16719"/>
    </source>
</evidence>
<evidence type="ECO:0000313" key="2">
    <source>
        <dbReference type="EMBL" id="JAT44842.1"/>
    </source>
</evidence>
<dbReference type="EMBL" id="GDJX01023094">
    <property type="protein sequence ID" value="JAT44842.1"/>
    <property type="molecule type" value="Transcribed_RNA"/>
</dbReference>